<feature type="domain" description="PTS EIIC type-1" evidence="14">
    <location>
        <begin position="100"/>
        <end position="447"/>
    </location>
</feature>
<dbReference type="CDD" id="cd00212">
    <property type="entry name" value="PTS_IIB_glc"/>
    <property type="match status" value="1"/>
</dbReference>
<evidence type="ECO:0000256" key="9">
    <source>
        <dbReference type="ARBA" id="ARBA00022989"/>
    </source>
</evidence>
<dbReference type="InterPro" id="IPR013013">
    <property type="entry name" value="PTS_EIIC_1"/>
</dbReference>
<feature type="transmembrane region" description="Helical" evidence="12">
    <location>
        <begin position="278"/>
        <end position="300"/>
    </location>
</feature>
<evidence type="ECO:0000256" key="10">
    <source>
        <dbReference type="ARBA" id="ARBA00023136"/>
    </source>
</evidence>
<feature type="transmembrane region" description="Helical" evidence="12">
    <location>
        <begin position="237"/>
        <end position="258"/>
    </location>
</feature>
<feature type="transmembrane region" description="Helical" evidence="12">
    <location>
        <begin position="353"/>
        <end position="373"/>
    </location>
</feature>
<proteinExistence type="predicted"/>
<feature type="transmembrane region" description="Helical" evidence="12">
    <location>
        <begin position="201"/>
        <end position="221"/>
    </location>
</feature>
<keyword evidence="2" id="KW-0813">Transport</keyword>
<evidence type="ECO:0000256" key="12">
    <source>
        <dbReference type="SAM" id="Phobius"/>
    </source>
</evidence>
<evidence type="ECO:0000256" key="4">
    <source>
        <dbReference type="ARBA" id="ARBA00022597"/>
    </source>
</evidence>
<dbReference type="Pfam" id="PF02378">
    <property type="entry name" value="PTS_EIIC"/>
    <property type="match status" value="1"/>
</dbReference>
<evidence type="ECO:0000256" key="8">
    <source>
        <dbReference type="ARBA" id="ARBA00022777"/>
    </source>
</evidence>
<feature type="transmembrane region" description="Helical" evidence="12">
    <location>
        <begin position="420"/>
        <end position="443"/>
    </location>
</feature>
<dbReference type="PROSITE" id="PS51103">
    <property type="entry name" value="PTS_EIIC_TYPE_1"/>
    <property type="match status" value="1"/>
</dbReference>
<dbReference type="PANTHER" id="PTHR30175:SF1">
    <property type="entry name" value="PTS SYSTEM ARBUTIN-, CELLOBIOSE-, AND SALICIN-SPECIFIC EIIBC COMPONENT-RELATED"/>
    <property type="match status" value="1"/>
</dbReference>
<feature type="transmembrane region" description="Helical" evidence="12">
    <location>
        <begin position="98"/>
        <end position="119"/>
    </location>
</feature>
<accession>A0ABN6NNB5</accession>
<name>A0ABN6NNB5_9ENTE</name>
<dbReference type="Proteomes" id="UP000831692">
    <property type="component" value="Chromosome"/>
</dbReference>
<dbReference type="InterPro" id="IPR036878">
    <property type="entry name" value="Glu_permease_IIB"/>
</dbReference>
<evidence type="ECO:0000313" key="15">
    <source>
        <dbReference type="EMBL" id="BDG67736.1"/>
    </source>
</evidence>
<feature type="active site" description="Phosphocysteine intermediate; for EIIB activity" evidence="11">
    <location>
        <position position="24"/>
    </location>
</feature>
<sequence length="447" mass="47343">MDELGIMLLELMGGSGNISSLTHCATRLRPTFKDRSKVDAEGIENLAEVIGIVDNDKSFQIIIGTNVGEVYEAVRAHMSNHSELESGETGNESLINRFVSLVVSIFSPLLPLLAGAGLLRGFTILANELGILSVESDTNTLLTLAATSVFYFFPLLVAITSAKKFKTSAYIAIAVLGVLIMPDFVAMMNDQPGTIIQFMGMPIRLFSYTGQVIPSIILVWLQSKMEFFLKKVIPQSLHMVVIPTILLFLLVPIAAGIIGPIGNYASLFIADVVGRLTAINSIVTGAIIGGIWNILIMFGFHWAPNTMIIIPEIAATGTSALIAYGANANFGMAGAALAIFIMTKNKDLKNFSVSAITSVFLSGIVEPAIYGIGVKYKTPLAAGCIGAAIGGAFMGAFDVIGNAFVFGGLTTIPAFAGPTLWAYLVGLLLSFIGGLVLTFVFGVKGLE</sequence>
<evidence type="ECO:0000259" key="14">
    <source>
        <dbReference type="PROSITE" id="PS51103"/>
    </source>
</evidence>
<dbReference type="PANTHER" id="PTHR30175">
    <property type="entry name" value="PHOSPHOTRANSFERASE SYSTEM TRANSPORT PROTEIN"/>
    <property type="match status" value="1"/>
</dbReference>
<keyword evidence="9 12" id="KW-1133">Transmembrane helix</keyword>
<dbReference type="PROSITE" id="PS51098">
    <property type="entry name" value="PTS_EIIB_TYPE_1"/>
    <property type="match status" value="1"/>
</dbReference>
<evidence type="ECO:0000256" key="2">
    <source>
        <dbReference type="ARBA" id="ARBA00022448"/>
    </source>
</evidence>
<keyword evidence="16" id="KW-1185">Reference proteome</keyword>
<evidence type="ECO:0000256" key="11">
    <source>
        <dbReference type="PROSITE-ProRule" id="PRU00421"/>
    </source>
</evidence>
<feature type="transmembrane region" description="Helical" evidence="12">
    <location>
        <begin position="139"/>
        <end position="157"/>
    </location>
</feature>
<evidence type="ECO:0000256" key="6">
    <source>
        <dbReference type="ARBA" id="ARBA00022683"/>
    </source>
</evidence>
<keyword evidence="4" id="KW-0762">Sugar transport</keyword>
<keyword evidence="6" id="KW-0598">Phosphotransferase system</keyword>
<organism evidence="15 16">
    <name type="scientific">Enterococcus innesii</name>
    <dbReference type="NCBI Taxonomy" id="2839759"/>
    <lineage>
        <taxon>Bacteria</taxon>
        <taxon>Bacillati</taxon>
        <taxon>Bacillota</taxon>
        <taxon>Bacilli</taxon>
        <taxon>Lactobacillales</taxon>
        <taxon>Enterococcaceae</taxon>
        <taxon>Enterococcus</taxon>
    </lineage>
</organism>
<dbReference type="SUPFAM" id="SSF55604">
    <property type="entry name" value="Glucose permease domain IIB"/>
    <property type="match status" value="1"/>
</dbReference>
<feature type="transmembrane region" description="Helical" evidence="12">
    <location>
        <begin position="380"/>
        <end position="400"/>
    </location>
</feature>
<feature type="transmembrane region" description="Helical" evidence="12">
    <location>
        <begin position="169"/>
        <end position="189"/>
    </location>
</feature>
<gene>
    <name evidence="15" type="ORF">ENLAB_13000</name>
</gene>
<keyword evidence="3" id="KW-1003">Cell membrane</keyword>
<evidence type="ECO:0000259" key="13">
    <source>
        <dbReference type="PROSITE" id="PS51098"/>
    </source>
</evidence>
<reference evidence="15 16" key="1">
    <citation type="submission" date="2022-03" db="EMBL/GenBank/DDBJ databases">
        <title>Complete genome sequence of Enterococcus innesii DB-1.</title>
        <authorList>
            <person name="Fukuda D."/>
            <person name="Nolasco-Hipolito C."/>
        </authorList>
    </citation>
    <scope>NUCLEOTIDE SEQUENCE [LARGE SCALE GENOMIC DNA]</scope>
    <source>
        <strain evidence="15 16">DB-1</strain>
    </source>
</reference>
<dbReference type="InterPro" id="IPR001996">
    <property type="entry name" value="PTS_IIB_1"/>
</dbReference>
<evidence type="ECO:0000256" key="7">
    <source>
        <dbReference type="ARBA" id="ARBA00022692"/>
    </source>
</evidence>
<dbReference type="EMBL" id="AP025635">
    <property type="protein sequence ID" value="BDG67736.1"/>
    <property type="molecule type" value="Genomic_DNA"/>
</dbReference>
<dbReference type="RefSeq" id="WP_096741772.1">
    <property type="nucleotide sequence ID" value="NZ_AP025635.1"/>
</dbReference>
<keyword evidence="10 12" id="KW-0472">Membrane</keyword>
<evidence type="ECO:0000256" key="5">
    <source>
        <dbReference type="ARBA" id="ARBA00022679"/>
    </source>
</evidence>
<dbReference type="InterPro" id="IPR018113">
    <property type="entry name" value="PTrfase_EIIB_Cys"/>
</dbReference>
<dbReference type="GeneID" id="83457282"/>
<feature type="transmembrane region" description="Helical" evidence="12">
    <location>
        <begin position="321"/>
        <end position="341"/>
    </location>
</feature>
<keyword evidence="5" id="KW-0808">Transferase</keyword>
<evidence type="ECO:0000256" key="1">
    <source>
        <dbReference type="ARBA" id="ARBA00004651"/>
    </source>
</evidence>
<dbReference type="Pfam" id="PF00367">
    <property type="entry name" value="PTS_EIIB"/>
    <property type="match status" value="1"/>
</dbReference>
<evidence type="ECO:0000256" key="3">
    <source>
        <dbReference type="ARBA" id="ARBA00022475"/>
    </source>
</evidence>
<protein>
    <recommendedName>
        <fullName evidence="17">PTS beta-glucoside transporter subunit IIABC</fullName>
    </recommendedName>
</protein>
<comment type="subcellular location">
    <subcellularLocation>
        <location evidence="1">Cell membrane</location>
        <topology evidence="1">Multi-pass membrane protein</topology>
    </subcellularLocation>
</comment>
<dbReference type="InterPro" id="IPR050558">
    <property type="entry name" value="PTS_Sugar-Specific_Components"/>
</dbReference>
<feature type="domain" description="PTS EIIB type-1" evidence="13">
    <location>
        <begin position="2"/>
        <end position="84"/>
    </location>
</feature>
<dbReference type="Gene3D" id="3.30.1360.60">
    <property type="entry name" value="Glucose permease domain IIB"/>
    <property type="match status" value="1"/>
</dbReference>
<dbReference type="InterPro" id="IPR003352">
    <property type="entry name" value="PTS_EIIC"/>
</dbReference>
<keyword evidence="7 12" id="KW-0812">Transmembrane</keyword>
<keyword evidence="8" id="KW-0418">Kinase</keyword>
<evidence type="ECO:0000313" key="16">
    <source>
        <dbReference type="Proteomes" id="UP000831692"/>
    </source>
</evidence>
<evidence type="ECO:0008006" key="17">
    <source>
        <dbReference type="Google" id="ProtNLM"/>
    </source>
</evidence>